<dbReference type="STRING" id="67767.A0A0J7N1J2"/>
<keyword evidence="2" id="KW-0808">Transferase</keyword>
<dbReference type="PANTHER" id="PTHR47027:SF8">
    <property type="entry name" value="RIBONUCLEASE H"/>
    <property type="match status" value="1"/>
</dbReference>
<dbReference type="OrthoDB" id="1421278at2759"/>
<dbReference type="GO" id="GO:0004519">
    <property type="term" value="F:endonuclease activity"/>
    <property type="evidence" value="ECO:0007669"/>
    <property type="project" value="UniProtKB-KW"/>
</dbReference>
<evidence type="ECO:0000313" key="2">
    <source>
        <dbReference type="EMBL" id="KMQ86520.1"/>
    </source>
</evidence>
<reference evidence="2 3" key="1">
    <citation type="submission" date="2015-04" db="EMBL/GenBank/DDBJ databases">
        <title>Lasius niger genome sequencing.</title>
        <authorList>
            <person name="Konorov E.A."/>
            <person name="Nikitin M.A."/>
            <person name="Kirill M.V."/>
            <person name="Chang P."/>
        </authorList>
    </citation>
    <scope>NUCLEOTIDE SEQUENCE [LARGE SCALE GENOMIC DNA]</scope>
    <source>
        <tissue evidence="2">Whole</tissue>
    </source>
</reference>
<keyword evidence="2" id="KW-0695">RNA-directed DNA polymerase</keyword>
<dbReference type="PANTHER" id="PTHR47027">
    <property type="entry name" value="REVERSE TRANSCRIPTASE DOMAIN-CONTAINING PROTEIN"/>
    <property type="match status" value="1"/>
</dbReference>
<gene>
    <name evidence="2" type="ORF">RF55_14472</name>
</gene>
<keyword evidence="2" id="KW-0548">Nucleotidyltransferase</keyword>
<organism evidence="2 3">
    <name type="scientific">Lasius niger</name>
    <name type="common">Black garden ant</name>
    <dbReference type="NCBI Taxonomy" id="67767"/>
    <lineage>
        <taxon>Eukaryota</taxon>
        <taxon>Metazoa</taxon>
        <taxon>Ecdysozoa</taxon>
        <taxon>Arthropoda</taxon>
        <taxon>Hexapoda</taxon>
        <taxon>Insecta</taxon>
        <taxon>Pterygota</taxon>
        <taxon>Neoptera</taxon>
        <taxon>Endopterygota</taxon>
        <taxon>Hymenoptera</taxon>
        <taxon>Apocrita</taxon>
        <taxon>Aculeata</taxon>
        <taxon>Formicoidea</taxon>
        <taxon>Formicidae</taxon>
        <taxon>Formicinae</taxon>
        <taxon>Lasius</taxon>
        <taxon>Lasius</taxon>
    </lineage>
</organism>
<feature type="domain" description="Reverse transcriptase" evidence="1">
    <location>
        <begin position="1"/>
        <end position="87"/>
    </location>
</feature>
<dbReference type="PaxDb" id="67767-A0A0J7N1J2"/>
<dbReference type="PROSITE" id="PS50878">
    <property type="entry name" value="RT_POL"/>
    <property type="match status" value="1"/>
</dbReference>
<comment type="caution">
    <text evidence="2">The sequence shown here is derived from an EMBL/GenBank/DDBJ whole genome shotgun (WGS) entry which is preliminary data.</text>
</comment>
<sequence length="87" mass="10160">MFMCFVDYKKAFDKVKWSKLWPVLIEMGTRRHLVHLIQQLYISNTATVRVNNTQSDIFVTAAGVRQGCILSPILFNIYSEHIMRGLR</sequence>
<protein>
    <submittedName>
        <fullName evidence="2">Endonuclease-reverse transcriptase</fullName>
    </submittedName>
</protein>
<keyword evidence="2" id="KW-0255">Endonuclease</keyword>
<dbReference type="Proteomes" id="UP000036403">
    <property type="component" value="Unassembled WGS sequence"/>
</dbReference>
<keyword evidence="3" id="KW-1185">Reference proteome</keyword>
<name>A0A0J7N1J2_LASNI</name>
<dbReference type="InterPro" id="IPR043502">
    <property type="entry name" value="DNA/RNA_pol_sf"/>
</dbReference>
<keyword evidence="2" id="KW-0540">Nuclease</keyword>
<dbReference type="InterPro" id="IPR000477">
    <property type="entry name" value="RT_dom"/>
</dbReference>
<dbReference type="Pfam" id="PF00078">
    <property type="entry name" value="RVT_1"/>
    <property type="match status" value="1"/>
</dbReference>
<dbReference type="GO" id="GO:0003964">
    <property type="term" value="F:RNA-directed DNA polymerase activity"/>
    <property type="evidence" value="ECO:0007669"/>
    <property type="project" value="UniProtKB-KW"/>
</dbReference>
<accession>A0A0J7N1J2</accession>
<evidence type="ECO:0000313" key="3">
    <source>
        <dbReference type="Proteomes" id="UP000036403"/>
    </source>
</evidence>
<evidence type="ECO:0000259" key="1">
    <source>
        <dbReference type="PROSITE" id="PS50878"/>
    </source>
</evidence>
<dbReference type="AlphaFoldDB" id="A0A0J7N1J2"/>
<keyword evidence="2" id="KW-0378">Hydrolase</keyword>
<dbReference type="SUPFAM" id="SSF56672">
    <property type="entry name" value="DNA/RNA polymerases"/>
    <property type="match status" value="1"/>
</dbReference>
<dbReference type="EMBL" id="LBMM01011957">
    <property type="protein sequence ID" value="KMQ86520.1"/>
    <property type="molecule type" value="Genomic_DNA"/>
</dbReference>
<proteinExistence type="predicted"/>